<evidence type="ECO:0000259" key="6">
    <source>
        <dbReference type="Pfam" id="PF00082"/>
    </source>
</evidence>
<evidence type="ECO:0000313" key="8">
    <source>
        <dbReference type="Proteomes" id="UP000441522"/>
    </source>
</evidence>
<comment type="caution">
    <text evidence="7">The sequence shown here is derived from an EMBL/GenBank/DDBJ whole genome shotgun (WGS) entry which is preliminary data.</text>
</comment>
<evidence type="ECO:0000256" key="3">
    <source>
        <dbReference type="ARBA" id="ARBA00022801"/>
    </source>
</evidence>
<feature type="domain" description="Peptidase S8/S53" evidence="6">
    <location>
        <begin position="258"/>
        <end position="534"/>
    </location>
</feature>
<dbReference type="Proteomes" id="UP000441522">
    <property type="component" value="Unassembled WGS sequence"/>
</dbReference>
<organism evidence="7 8">
    <name type="scientific">Phocaeicola vulgatus</name>
    <name type="common">Bacteroides vulgatus</name>
    <dbReference type="NCBI Taxonomy" id="821"/>
    <lineage>
        <taxon>Bacteria</taxon>
        <taxon>Pseudomonadati</taxon>
        <taxon>Bacteroidota</taxon>
        <taxon>Bacteroidia</taxon>
        <taxon>Bacteroidales</taxon>
        <taxon>Bacteroidaceae</taxon>
        <taxon>Phocaeicola</taxon>
    </lineage>
</organism>
<evidence type="ECO:0000313" key="7">
    <source>
        <dbReference type="EMBL" id="KAB3854849.1"/>
    </source>
</evidence>
<dbReference type="GO" id="GO:0004252">
    <property type="term" value="F:serine-type endopeptidase activity"/>
    <property type="evidence" value="ECO:0007669"/>
    <property type="project" value="InterPro"/>
</dbReference>
<dbReference type="PANTHER" id="PTHR43806">
    <property type="entry name" value="PEPTIDASE S8"/>
    <property type="match status" value="1"/>
</dbReference>
<name>A0A6I0H3G3_PHOVU</name>
<evidence type="ECO:0000256" key="4">
    <source>
        <dbReference type="ARBA" id="ARBA00022825"/>
    </source>
</evidence>
<feature type="region of interest" description="Disordered" evidence="5">
    <location>
        <begin position="426"/>
        <end position="445"/>
    </location>
</feature>
<dbReference type="Gene3D" id="3.40.50.200">
    <property type="entry name" value="Peptidase S8/S53 domain"/>
    <property type="match status" value="1"/>
</dbReference>
<proteinExistence type="inferred from homology"/>
<dbReference type="EMBL" id="WCWW01000030">
    <property type="protein sequence ID" value="KAB3854849.1"/>
    <property type="molecule type" value="Genomic_DNA"/>
</dbReference>
<sequence>MSKTLPIQQVQFRGERDRFLTEGGGGSKLPKWVNEENIRANILRVNAHIAELEHVFEKRDETSLPILTIVDINKEATAKSHRFAIHSMVDVNKKRNVLGTTDVGKLLVKIDTRTDLKAIAEKFNPENKNLSKNLQKGLAAVANITKYVPIIDTSIESAEVLKVQLADYLNSEMNLRSKRLLLNFCSKNNVEVEELNYASELRLFKLKNISRENAGELVGMDGVLSVRKMPTIEFQAAPEPEDSEIEIMLPQDGQDYPIVGLLDSGVTDIEYMRPWLLKEENVADLLPDEIDKRHGTAVASIINYGDFLEKRDLTQCGPCKILSCIINGQTRIYENELVMNIQQAVGRHSDVKVWNLSQGINAQIEDNRFSDLAVALDSLQKQYNILICKSAGNIDNPADTSQSFRLNKGADSVMSLVVGSIAHAKTTERDAEENDRSPFSRIGPGVENHTKPDLVHYGGNWDTHISAFSIYGRQFCMCSGTSFSTPRIASLAANIQYRLGVPFNPLLIRAILIHNAFYPSNIAKSTDNFKYEMGFGLPATLDNILLNDSDESTMIFCHTMDKGIDVQSLDFPFPKSMVDDEGYYYGDITVTLAVDPVLIASQGSEYCQSQVDVYLETFTEVDHADLSQSSMMRNEERMSKDSANVLNDLYYKKAAFKAEKANERILIEKGNKYQPIKKYHVSLSDMTPSNKRNILQQEKKWALKLVGLYRQAAEVSRELDGIDISQKVVLIVTIKDPKKRGVIYNECKNLLAIRGYAHNDIEIRNTIQIENSASENL</sequence>
<dbReference type="InterPro" id="IPR034074">
    <property type="entry name" value="Y4bN_pept_dom"/>
</dbReference>
<accession>A0A6I0H3G3</accession>
<evidence type="ECO:0000256" key="5">
    <source>
        <dbReference type="SAM" id="MobiDB-lite"/>
    </source>
</evidence>
<protein>
    <submittedName>
        <fullName evidence="7">S8 family peptidase</fullName>
    </submittedName>
</protein>
<comment type="similarity">
    <text evidence="1">Belongs to the peptidase S8 family.</text>
</comment>
<dbReference type="InterPro" id="IPR050131">
    <property type="entry name" value="Peptidase_S8_subtilisin-like"/>
</dbReference>
<keyword evidence="4" id="KW-0720">Serine protease</keyword>
<evidence type="ECO:0000256" key="1">
    <source>
        <dbReference type="ARBA" id="ARBA00011073"/>
    </source>
</evidence>
<gene>
    <name evidence="7" type="ORF">GAS29_13520</name>
</gene>
<dbReference type="InterPro" id="IPR000209">
    <property type="entry name" value="Peptidase_S8/S53_dom"/>
</dbReference>
<dbReference type="AlphaFoldDB" id="A0A6I0H3G3"/>
<dbReference type="SUPFAM" id="SSF52743">
    <property type="entry name" value="Subtilisin-like"/>
    <property type="match status" value="1"/>
</dbReference>
<feature type="compositionally biased region" description="Basic and acidic residues" evidence="5">
    <location>
        <begin position="426"/>
        <end position="438"/>
    </location>
</feature>
<dbReference type="CDD" id="cd04847">
    <property type="entry name" value="Peptidases_S8_Subtilisin_like_2"/>
    <property type="match status" value="1"/>
</dbReference>
<dbReference type="Pfam" id="PF00082">
    <property type="entry name" value="Peptidase_S8"/>
    <property type="match status" value="1"/>
</dbReference>
<dbReference type="PANTHER" id="PTHR43806:SF11">
    <property type="entry name" value="CEREVISIN-RELATED"/>
    <property type="match status" value="1"/>
</dbReference>
<reference evidence="7 8" key="1">
    <citation type="journal article" date="2019" name="Nat. Med.">
        <title>A library of human gut bacterial isolates paired with longitudinal multiomics data enables mechanistic microbiome research.</title>
        <authorList>
            <person name="Poyet M."/>
            <person name="Groussin M."/>
            <person name="Gibbons S.M."/>
            <person name="Avila-Pacheco J."/>
            <person name="Jiang X."/>
            <person name="Kearney S.M."/>
            <person name="Perrotta A.R."/>
            <person name="Berdy B."/>
            <person name="Zhao S."/>
            <person name="Lieberman T.D."/>
            <person name="Swanson P.K."/>
            <person name="Smith M."/>
            <person name="Roesemann S."/>
            <person name="Alexander J.E."/>
            <person name="Rich S.A."/>
            <person name="Livny J."/>
            <person name="Vlamakis H."/>
            <person name="Clish C."/>
            <person name="Bullock K."/>
            <person name="Deik A."/>
            <person name="Scott J."/>
            <person name="Pierce K.A."/>
            <person name="Xavier R.J."/>
            <person name="Alm E.J."/>
        </authorList>
    </citation>
    <scope>NUCLEOTIDE SEQUENCE [LARGE SCALE GENOMIC DNA]</scope>
    <source>
        <strain evidence="7 8">BIOML-A5</strain>
    </source>
</reference>
<dbReference type="InterPro" id="IPR036852">
    <property type="entry name" value="Peptidase_S8/S53_dom_sf"/>
</dbReference>
<keyword evidence="3" id="KW-0378">Hydrolase</keyword>
<evidence type="ECO:0000256" key="2">
    <source>
        <dbReference type="ARBA" id="ARBA00022670"/>
    </source>
</evidence>
<dbReference type="GO" id="GO:0006508">
    <property type="term" value="P:proteolysis"/>
    <property type="evidence" value="ECO:0007669"/>
    <property type="project" value="UniProtKB-KW"/>
</dbReference>
<keyword evidence="2" id="KW-0645">Protease</keyword>